<dbReference type="EMBL" id="JBBCAQ010000002">
    <property type="protein sequence ID" value="KAK7605543.1"/>
    <property type="molecule type" value="Genomic_DNA"/>
</dbReference>
<sequence>MFVESERIICTKVCSRRQFGQLYRAESLPSSLFDSISSFLNFDGDIVAAGSGRATMPNALLEHRIPIYASTPSTYRTSTYPVRAMCFMPACPLSFTLAGWWLTIFVIAMAQRPCGIAHRTSHRGEGDCTTASSSSSSSTQPRGSSRFSWRAYAMPSRRR</sequence>
<evidence type="ECO:0000256" key="1">
    <source>
        <dbReference type="SAM" id="MobiDB-lite"/>
    </source>
</evidence>
<feature type="transmembrane region" description="Helical" evidence="2">
    <location>
        <begin position="86"/>
        <end position="110"/>
    </location>
</feature>
<evidence type="ECO:0000313" key="4">
    <source>
        <dbReference type="Proteomes" id="UP001367676"/>
    </source>
</evidence>
<protein>
    <submittedName>
        <fullName evidence="3">Uncharacterized protein</fullName>
    </submittedName>
</protein>
<keyword evidence="2" id="KW-1133">Transmembrane helix</keyword>
<dbReference type="Proteomes" id="UP001367676">
    <property type="component" value="Unassembled WGS sequence"/>
</dbReference>
<keyword evidence="2" id="KW-0472">Membrane</keyword>
<organism evidence="3 4">
    <name type="scientific">Parthenolecanium corni</name>
    <dbReference type="NCBI Taxonomy" id="536013"/>
    <lineage>
        <taxon>Eukaryota</taxon>
        <taxon>Metazoa</taxon>
        <taxon>Ecdysozoa</taxon>
        <taxon>Arthropoda</taxon>
        <taxon>Hexapoda</taxon>
        <taxon>Insecta</taxon>
        <taxon>Pterygota</taxon>
        <taxon>Neoptera</taxon>
        <taxon>Paraneoptera</taxon>
        <taxon>Hemiptera</taxon>
        <taxon>Sternorrhyncha</taxon>
        <taxon>Coccoidea</taxon>
        <taxon>Coccidae</taxon>
        <taxon>Parthenolecanium</taxon>
    </lineage>
</organism>
<reference evidence="3 4" key="1">
    <citation type="submission" date="2024-03" db="EMBL/GenBank/DDBJ databases">
        <title>Adaptation during the transition from Ophiocordyceps entomopathogen to insect associate is accompanied by gene loss and intensified selection.</title>
        <authorList>
            <person name="Ward C.M."/>
            <person name="Onetto C.A."/>
            <person name="Borneman A.R."/>
        </authorList>
    </citation>
    <scope>NUCLEOTIDE SEQUENCE [LARGE SCALE GENOMIC DNA]</scope>
    <source>
        <strain evidence="3">AWRI1</strain>
        <tissue evidence="3">Single Adult Female</tissue>
    </source>
</reference>
<proteinExistence type="predicted"/>
<keyword evidence="2" id="KW-0812">Transmembrane</keyword>
<accession>A0AAN9U4Z1</accession>
<dbReference type="AlphaFoldDB" id="A0AAN9U4Z1"/>
<evidence type="ECO:0000256" key="2">
    <source>
        <dbReference type="SAM" id="Phobius"/>
    </source>
</evidence>
<gene>
    <name evidence="3" type="ORF">V9T40_007401</name>
</gene>
<name>A0AAN9U4Z1_9HEMI</name>
<evidence type="ECO:0000313" key="3">
    <source>
        <dbReference type="EMBL" id="KAK7605543.1"/>
    </source>
</evidence>
<keyword evidence="4" id="KW-1185">Reference proteome</keyword>
<feature type="compositionally biased region" description="Low complexity" evidence="1">
    <location>
        <begin position="132"/>
        <end position="148"/>
    </location>
</feature>
<comment type="caution">
    <text evidence="3">The sequence shown here is derived from an EMBL/GenBank/DDBJ whole genome shotgun (WGS) entry which is preliminary data.</text>
</comment>
<feature type="region of interest" description="Disordered" evidence="1">
    <location>
        <begin position="119"/>
        <end position="159"/>
    </location>
</feature>